<comment type="subcellular location">
    <subcellularLocation>
        <location evidence="1">Membrane</location>
        <topology evidence="1">Multi-pass membrane protein</topology>
    </subcellularLocation>
</comment>
<organism evidence="9 10">
    <name type="scientific">Fusarium flagelliforme</name>
    <dbReference type="NCBI Taxonomy" id="2675880"/>
    <lineage>
        <taxon>Eukaryota</taxon>
        <taxon>Fungi</taxon>
        <taxon>Dikarya</taxon>
        <taxon>Ascomycota</taxon>
        <taxon>Pezizomycotina</taxon>
        <taxon>Sordariomycetes</taxon>
        <taxon>Hypocreomycetidae</taxon>
        <taxon>Hypocreales</taxon>
        <taxon>Nectriaceae</taxon>
        <taxon>Fusarium</taxon>
        <taxon>Fusarium incarnatum-equiseti species complex</taxon>
    </lineage>
</organism>
<dbReference type="PANTHER" id="PTHR23502:SF60">
    <property type="entry name" value="MAJOR FACILITATOR SUPERFAMILY (MFS) PROFILE DOMAIN-CONTAINING PROTEIN-RELATED"/>
    <property type="match status" value="1"/>
</dbReference>
<evidence type="ECO:0000256" key="1">
    <source>
        <dbReference type="ARBA" id="ARBA00004141"/>
    </source>
</evidence>
<keyword evidence="3 7" id="KW-1133">Transmembrane helix</keyword>
<dbReference type="PROSITE" id="PS00216">
    <property type="entry name" value="SUGAR_TRANSPORT_1"/>
    <property type="match status" value="1"/>
</dbReference>
<keyword evidence="2 7" id="KW-0812">Transmembrane</keyword>
<dbReference type="Pfam" id="PF26639">
    <property type="entry name" value="Het-6_barrel"/>
    <property type="match status" value="1"/>
</dbReference>
<dbReference type="GO" id="GO:0022857">
    <property type="term" value="F:transmembrane transporter activity"/>
    <property type="evidence" value="ECO:0007669"/>
    <property type="project" value="InterPro"/>
</dbReference>
<dbReference type="SUPFAM" id="SSF103473">
    <property type="entry name" value="MFS general substrate transporter"/>
    <property type="match status" value="1"/>
</dbReference>
<keyword evidence="10" id="KW-1185">Reference proteome</keyword>
<dbReference type="Pfam" id="PF06985">
    <property type="entry name" value="HET"/>
    <property type="match status" value="1"/>
</dbReference>
<feature type="transmembrane region" description="Helical" evidence="7">
    <location>
        <begin position="318"/>
        <end position="337"/>
    </location>
</feature>
<feature type="transmembrane region" description="Helical" evidence="7">
    <location>
        <begin position="273"/>
        <end position="298"/>
    </location>
</feature>
<dbReference type="InterPro" id="IPR027417">
    <property type="entry name" value="P-loop_NTPase"/>
</dbReference>
<protein>
    <recommendedName>
        <fullName evidence="8">Major facilitator superfamily (MFS) profile domain-containing protein</fullName>
    </recommendedName>
</protein>
<dbReference type="GO" id="GO:0042908">
    <property type="term" value="P:xenobiotic transport"/>
    <property type="evidence" value="ECO:0007669"/>
    <property type="project" value="UniProtKB-ARBA"/>
</dbReference>
<dbReference type="CDD" id="cd17323">
    <property type="entry name" value="MFS_Tpo1_MDR_like"/>
    <property type="match status" value="1"/>
</dbReference>
<evidence type="ECO:0000256" key="7">
    <source>
        <dbReference type="SAM" id="Phobius"/>
    </source>
</evidence>
<dbReference type="GO" id="GO:0140115">
    <property type="term" value="P:export across plasma membrane"/>
    <property type="evidence" value="ECO:0007669"/>
    <property type="project" value="UniProtKB-ARBA"/>
</dbReference>
<dbReference type="InterPro" id="IPR011701">
    <property type="entry name" value="MFS"/>
</dbReference>
<feature type="transmembrane region" description="Helical" evidence="7">
    <location>
        <begin position="47"/>
        <end position="73"/>
    </location>
</feature>
<dbReference type="EMBL" id="PXXK01000013">
    <property type="protein sequence ID" value="RFN54928.1"/>
    <property type="molecule type" value="Genomic_DNA"/>
</dbReference>
<dbReference type="PROSITE" id="PS50850">
    <property type="entry name" value="MFS"/>
    <property type="match status" value="1"/>
</dbReference>
<dbReference type="SUPFAM" id="SSF52540">
    <property type="entry name" value="P-loop containing nucleoside triphosphate hydrolases"/>
    <property type="match status" value="1"/>
</dbReference>
<dbReference type="Gene3D" id="1.20.1250.20">
    <property type="entry name" value="MFS general substrate transporter like domains"/>
    <property type="match status" value="1"/>
</dbReference>
<keyword evidence="4 7" id="KW-0472">Membrane</keyword>
<dbReference type="Gene3D" id="3.40.50.300">
    <property type="entry name" value="P-loop containing nucleotide triphosphate hydrolases"/>
    <property type="match status" value="1"/>
</dbReference>
<evidence type="ECO:0000256" key="2">
    <source>
        <dbReference type="ARBA" id="ARBA00022692"/>
    </source>
</evidence>
<dbReference type="InterPro" id="IPR020846">
    <property type="entry name" value="MFS_dom"/>
</dbReference>
<dbReference type="Proteomes" id="UP000265631">
    <property type="component" value="Unassembled WGS sequence"/>
</dbReference>
<dbReference type="GO" id="GO:0016020">
    <property type="term" value="C:membrane"/>
    <property type="evidence" value="ECO:0007669"/>
    <property type="project" value="UniProtKB-SubCell"/>
</dbReference>
<feature type="transmembrane region" description="Helical" evidence="7">
    <location>
        <begin position="85"/>
        <end position="102"/>
    </location>
</feature>
<accession>A0A395N470</accession>
<dbReference type="InterPro" id="IPR040632">
    <property type="entry name" value="Sulfotransfer_4"/>
</dbReference>
<dbReference type="InterPro" id="IPR010730">
    <property type="entry name" value="HET"/>
</dbReference>
<evidence type="ECO:0000256" key="3">
    <source>
        <dbReference type="ARBA" id="ARBA00022989"/>
    </source>
</evidence>
<dbReference type="InterPro" id="IPR036259">
    <property type="entry name" value="MFS_trans_sf"/>
</dbReference>
<dbReference type="Pfam" id="PF07690">
    <property type="entry name" value="MFS_1"/>
    <property type="match status" value="1"/>
</dbReference>
<feature type="transmembrane region" description="Helical" evidence="7">
    <location>
        <begin position="139"/>
        <end position="161"/>
    </location>
</feature>
<dbReference type="STRING" id="2594813.A0A395N470"/>
<comment type="caution">
    <text evidence="9">The sequence shown here is derived from an EMBL/GenBank/DDBJ whole genome shotgun (WGS) entry which is preliminary data.</text>
</comment>
<evidence type="ECO:0000313" key="10">
    <source>
        <dbReference type="Proteomes" id="UP000265631"/>
    </source>
</evidence>
<keyword evidence="5" id="KW-0325">Glycoprotein</keyword>
<dbReference type="PANTHER" id="PTHR23502">
    <property type="entry name" value="MAJOR FACILITATOR SUPERFAMILY"/>
    <property type="match status" value="1"/>
</dbReference>
<feature type="transmembrane region" description="Helical" evidence="7">
    <location>
        <begin position="202"/>
        <end position="222"/>
    </location>
</feature>
<feature type="transmembrane region" description="Helical" evidence="7">
    <location>
        <begin position="114"/>
        <end position="133"/>
    </location>
</feature>
<feature type="domain" description="Major facilitator superfamily (MFS) profile" evidence="8">
    <location>
        <begin position="48"/>
        <end position="492"/>
    </location>
</feature>
<evidence type="ECO:0000256" key="5">
    <source>
        <dbReference type="ARBA" id="ARBA00023180"/>
    </source>
</evidence>
<proteinExistence type="predicted"/>
<feature type="region of interest" description="Disordered" evidence="6">
    <location>
        <begin position="1296"/>
        <end position="1318"/>
    </location>
</feature>
<sequence length="1417" mass="158508">MATDIKATPADTELAFIAATHPDPYLVAFNDLDTDNPKNWPTRRKWAVTNVLSVTGFNRILVSTVMAPALSIIANDLSMTPTQSVMSLSIYLLATAFGPLVIGPLSEVYGRKTILHVSNIWFLVWNVACGFANTKELLIGARFLAGFGASAVYALGGGVLGDIWRPDQRGKSLGWYMVIPLIGAAVGPVIGGFMTDRVSWRWMFWSTSLFQVAMAALSFTTFKETYAPAILKQRAKKLREETGEPYYTYEERTQEGMTVRKILNQAMTRPLRLLIFHPIIQLTAIISAIGYGLLYIVLTSFAELWTHRYGQSVEISGLHYISCALGELIGSQLGAPLMDYFFRKMERRSGQHHPEHRVPLMLIFAFVAPIGFIVYGWCAQFKVHWIWVDVAMCITMFGMQISSMPLQAYMMDSYPDHTSSAIAAQQFPRSLAAFLFPLFTPKMYAVLGMASTQGSLASKDDGLKIIHAGLYRTGTMSMTEAYRILGYNPHHARDNLYTIPWELVENAAEATWPHIVSLPNYSYKGPDGKPIPRPPFTREDWQSLWGEYDVVTDIASTFNLELIKAYPDAKIVVVQRKFETWWPSFKSELLQSIFDVNFIQSFIIRHVVRLRALDTMIKIHSGFFGVNEFSMAAIEPRARDVYEEYYSKVREAAGGRYLEYHLGDGWEPLCEFLGKDVPDVPFPRLNDRAEHSANTKKNVRDMTIAGVKVAGPVIAVVIGAEMSTTAEIPFDLEGLGLEIHTTHDSSFIARPGTGSYPQERLDAFIADIQASPSCLPRAPSQGLYKPITNPYEIRVLEIKPGIGTERLEAALHYCTVEFDHLALNCLPKWAISSTDYSKPVFFTALSYTWGPNAFDCSIECDGFVKNITTSLDSAIRQFRHPVDSIMMWIDQICINQDDNIEKAQQIPLMSRIYRLATNTVIWLGEASEGSDSALRLLERIVSCLQFALHNPDFPDLERLGLPEPDSKVWEHLCELLTRKWFTRVWVIQEAVLSWHSDTWFACGDFFLPWKTLADACMYLNTCGISSKLGEKFSTIIPIHAPLGEVMLNIEWMKRTSHPDLFTFLAYTRNAECWDPKDRVYGLLGLIGDKAKAAVRVSYASDYTVASLYKDVTVGYIRGDDPNSLMRLPLVLGAVDHESPDLPSWTPDWRVPPSMIGLNTPFAFSGIYHACGPSNRINNKGKPMAKIHGDELTTPGVLIDTVIKVTDTFDNPDLSYQSPMTGNTVLITAVAFVSQMQKNGPYGGCIFEALWNTLVAGRYDKVSSEPWRKETASKSQEPFFAEIFSFLIDETIGTSHSVPGQTYSGRQKRPKGKGGMELSSLGRRTLGQTFQEARVALRRALKGRTMGITSKGYLGLFPRRVAVGDVVYVFDRCPVPYVLRSVGSEGKFKFIGECFVYGIMDGEAVEPEDICLGGVTLV</sequence>
<evidence type="ECO:0000256" key="6">
    <source>
        <dbReference type="SAM" id="MobiDB-lite"/>
    </source>
</evidence>
<feature type="transmembrane region" description="Helical" evidence="7">
    <location>
        <begin position="173"/>
        <end position="190"/>
    </location>
</feature>
<reference evidence="9 10" key="1">
    <citation type="journal article" date="2018" name="PLoS Pathog.">
        <title>Evolution of structural diversity of trichothecenes, a family of toxins produced by plant pathogenic and entomopathogenic fungi.</title>
        <authorList>
            <person name="Proctor R.H."/>
            <person name="McCormick S.P."/>
            <person name="Kim H.S."/>
            <person name="Cardoza R.E."/>
            <person name="Stanley A.M."/>
            <person name="Lindo L."/>
            <person name="Kelly A."/>
            <person name="Brown D.W."/>
            <person name="Lee T."/>
            <person name="Vaughan M.M."/>
            <person name="Alexander N.J."/>
            <person name="Busman M."/>
            <person name="Gutierrez S."/>
        </authorList>
    </citation>
    <scope>NUCLEOTIDE SEQUENCE [LARGE SCALE GENOMIC DNA]</scope>
    <source>
        <strain evidence="9 10">NRRL 13405</strain>
    </source>
</reference>
<dbReference type="Pfam" id="PF17784">
    <property type="entry name" value="Sulfotransfer_4"/>
    <property type="match status" value="1"/>
</dbReference>
<evidence type="ECO:0000313" key="9">
    <source>
        <dbReference type="EMBL" id="RFN54928.1"/>
    </source>
</evidence>
<gene>
    <name evidence="9" type="ORF">FIE12Z_775</name>
</gene>
<evidence type="ECO:0000259" key="8">
    <source>
        <dbReference type="PROSITE" id="PS50850"/>
    </source>
</evidence>
<dbReference type="InterPro" id="IPR005829">
    <property type="entry name" value="Sugar_transporter_CS"/>
</dbReference>
<name>A0A395N470_9HYPO</name>
<feature type="transmembrane region" description="Helical" evidence="7">
    <location>
        <begin position="358"/>
        <end position="377"/>
    </location>
</feature>
<evidence type="ECO:0000256" key="4">
    <source>
        <dbReference type="ARBA" id="ARBA00023136"/>
    </source>
</evidence>